<reference evidence="2" key="3">
    <citation type="submission" date="2020-12" db="UniProtKB">
        <authorList>
            <consortium name="EnsemblPlants"/>
        </authorList>
    </citation>
    <scope>IDENTIFICATION</scope>
</reference>
<evidence type="ECO:0000313" key="1">
    <source>
        <dbReference type="EMBL" id="PNR57500.1"/>
    </source>
</evidence>
<reference evidence="1 3" key="1">
    <citation type="journal article" date="2008" name="Science">
        <title>The Physcomitrella genome reveals evolutionary insights into the conquest of land by plants.</title>
        <authorList>
            <person name="Rensing S."/>
            <person name="Lang D."/>
            <person name="Zimmer A."/>
            <person name="Terry A."/>
            <person name="Salamov A."/>
            <person name="Shapiro H."/>
            <person name="Nishiyama T."/>
            <person name="Perroud P.-F."/>
            <person name="Lindquist E."/>
            <person name="Kamisugi Y."/>
            <person name="Tanahashi T."/>
            <person name="Sakakibara K."/>
            <person name="Fujita T."/>
            <person name="Oishi K."/>
            <person name="Shin-I T."/>
            <person name="Kuroki Y."/>
            <person name="Toyoda A."/>
            <person name="Suzuki Y."/>
            <person name="Hashimoto A."/>
            <person name="Yamaguchi K."/>
            <person name="Sugano A."/>
            <person name="Kohara Y."/>
            <person name="Fujiyama A."/>
            <person name="Anterola A."/>
            <person name="Aoki S."/>
            <person name="Ashton N."/>
            <person name="Barbazuk W.B."/>
            <person name="Barker E."/>
            <person name="Bennetzen J."/>
            <person name="Bezanilla M."/>
            <person name="Blankenship R."/>
            <person name="Cho S.H."/>
            <person name="Dutcher S."/>
            <person name="Estelle M."/>
            <person name="Fawcett J.A."/>
            <person name="Gundlach H."/>
            <person name="Hanada K."/>
            <person name="Heyl A."/>
            <person name="Hicks K.A."/>
            <person name="Hugh J."/>
            <person name="Lohr M."/>
            <person name="Mayer K."/>
            <person name="Melkozernov A."/>
            <person name="Murata T."/>
            <person name="Nelson D."/>
            <person name="Pils B."/>
            <person name="Prigge M."/>
            <person name="Reiss B."/>
            <person name="Renner T."/>
            <person name="Rombauts S."/>
            <person name="Rushton P."/>
            <person name="Sanderfoot A."/>
            <person name="Schween G."/>
            <person name="Shiu S.-H."/>
            <person name="Stueber K."/>
            <person name="Theodoulou F.L."/>
            <person name="Tu H."/>
            <person name="Van de Peer Y."/>
            <person name="Verrier P.J."/>
            <person name="Waters E."/>
            <person name="Wood A."/>
            <person name="Yang L."/>
            <person name="Cove D."/>
            <person name="Cuming A."/>
            <person name="Hasebe M."/>
            <person name="Lucas S."/>
            <person name="Mishler D.B."/>
            <person name="Reski R."/>
            <person name="Grigoriev I."/>
            <person name="Quatrano R.S."/>
            <person name="Boore J.L."/>
        </authorList>
    </citation>
    <scope>NUCLEOTIDE SEQUENCE [LARGE SCALE GENOMIC DNA]</scope>
    <source>
        <strain evidence="2 3">cv. Gransden 2004</strain>
    </source>
</reference>
<dbReference type="EnsemblPlants" id="Pp3c3_15860V3.2">
    <property type="protein sequence ID" value="PAC:32945107.CDS.1"/>
    <property type="gene ID" value="Pp3c3_15860"/>
</dbReference>
<dbReference type="InParanoid" id="A0A2K1KUS8"/>
<protein>
    <submittedName>
        <fullName evidence="1 2">Uncharacterized protein</fullName>
    </submittedName>
</protein>
<dbReference type="PaxDb" id="3218-PP1S25_256V6.1"/>
<accession>A0A2K1KUS8</accession>
<organism evidence="1">
    <name type="scientific">Physcomitrium patens</name>
    <name type="common">Spreading-leaved earth moss</name>
    <name type="synonym">Physcomitrella patens</name>
    <dbReference type="NCBI Taxonomy" id="3218"/>
    <lineage>
        <taxon>Eukaryota</taxon>
        <taxon>Viridiplantae</taxon>
        <taxon>Streptophyta</taxon>
        <taxon>Embryophyta</taxon>
        <taxon>Bryophyta</taxon>
        <taxon>Bryophytina</taxon>
        <taxon>Bryopsida</taxon>
        <taxon>Funariidae</taxon>
        <taxon>Funariales</taxon>
        <taxon>Funariaceae</taxon>
        <taxon>Physcomitrium</taxon>
    </lineage>
</organism>
<gene>
    <name evidence="1" type="ORF">PHYPA_004494</name>
</gene>
<dbReference type="AlphaFoldDB" id="A0A2K1KUS8"/>
<dbReference type="EMBL" id="ABEU02000003">
    <property type="protein sequence ID" value="PNR57500.1"/>
    <property type="molecule type" value="Genomic_DNA"/>
</dbReference>
<reference evidence="1 3" key="2">
    <citation type="journal article" date="2018" name="Plant J.">
        <title>The Physcomitrella patens chromosome-scale assembly reveals moss genome structure and evolution.</title>
        <authorList>
            <person name="Lang D."/>
            <person name="Ullrich K.K."/>
            <person name="Murat F."/>
            <person name="Fuchs J."/>
            <person name="Jenkins J."/>
            <person name="Haas F.B."/>
            <person name="Piednoel M."/>
            <person name="Gundlach H."/>
            <person name="Van Bel M."/>
            <person name="Meyberg R."/>
            <person name="Vives C."/>
            <person name="Morata J."/>
            <person name="Symeonidi A."/>
            <person name="Hiss M."/>
            <person name="Muchero W."/>
            <person name="Kamisugi Y."/>
            <person name="Saleh O."/>
            <person name="Blanc G."/>
            <person name="Decker E.L."/>
            <person name="van Gessel N."/>
            <person name="Grimwood J."/>
            <person name="Hayes R.D."/>
            <person name="Graham S.W."/>
            <person name="Gunter L.E."/>
            <person name="McDaniel S.F."/>
            <person name="Hoernstein S.N.W."/>
            <person name="Larsson A."/>
            <person name="Li F.W."/>
            <person name="Perroud P.F."/>
            <person name="Phillips J."/>
            <person name="Ranjan P."/>
            <person name="Rokshar D.S."/>
            <person name="Rothfels C.J."/>
            <person name="Schneider L."/>
            <person name="Shu S."/>
            <person name="Stevenson D.W."/>
            <person name="Thummler F."/>
            <person name="Tillich M."/>
            <person name="Villarreal Aguilar J.C."/>
            <person name="Widiez T."/>
            <person name="Wong G.K."/>
            <person name="Wymore A."/>
            <person name="Zhang Y."/>
            <person name="Zimmer A.D."/>
            <person name="Quatrano R.S."/>
            <person name="Mayer K.F.X."/>
            <person name="Goodstein D."/>
            <person name="Casacuberta J.M."/>
            <person name="Vandepoele K."/>
            <person name="Reski R."/>
            <person name="Cuming A.C."/>
            <person name="Tuskan G.A."/>
            <person name="Maumus F."/>
            <person name="Salse J."/>
            <person name="Schmutz J."/>
            <person name="Rensing S.A."/>
        </authorList>
    </citation>
    <scope>NUCLEOTIDE SEQUENCE [LARGE SCALE GENOMIC DNA]</scope>
    <source>
        <strain evidence="2 3">cv. Gransden 2004</strain>
    </source>
</reference>
<keyword evidence="3" id="KW-1185">Reference proteome</keyword>
<evidence type="ECO:0000313" key="2">
    <source>
        <dbReference type="EnsemblPlants" id="PAC:32945106.CDS.1"/>
    </source>
</evidence>
<proteinExistence type="predicted"/>
<sequence length="97" mass="10588">MGWVKQPFLLQEASRQQLRKRTHPPASLPQQLLHSVAHVTLIATPSRVRTQRNHSRISLHEGRFCICGAGFPAEDCGLAKQARGGGPTLATAGNKQL</sequence>
<dbReference type="EnsemblPlants" id="Pp3c3_15860V3.1">
    <property type="protein sequence ID" value="PAC:32945106.CDS.1"/>
    <property type="gene ID" value="Pp3c3_15860"/>
</dbReference>
<dbReference type="Proteomes" id="UP000006727">
    <property type="component" value="Chromosome 3"/>
</dbReference>
<name>A0A2K1KUS8_PHYPA</name>
<evidence type="ECO:0000313" key="3">
    <source>
        <dbReference type="Proteomes" id="UP000006727"/>
    </source>
</evidence>
<dbReference type="Gramene" id="Pp3c3_15860V3.2">
    <property type="protein sequence ID" value="PAC:32945107.CDS.1"/>
    <property type="gene ID" value="Pp3c3_15860"/>
</dbReference>
<dbReference type="Gramene" id="Pp3c3_15860V3.1">
    <property type="protein sequence ID" value="PAC:32945106.CDS.1"/>
    <property type="gene ID" value="Pp3c3_15860"/>
</dbReference>